<evidence type="ECO:0000256" key="3">
    <source>
        <dbReference type="ARBA" id="ARBA00023163"/>
    </source>
</evidence>
<reference evidence="6" key="1">
    <citation type="journal article" date="2019" name="Int. J. Syst. Evol. Microbiol.">
        <title>The Global Catalogue of Microorganisms (GCM) 10K type strain sequencing project: providing services to taxonomists for standard genome sequencing and annotation.</title>
        <authorList>
            <consortium name="The Broad Institute Genomics Platform"/>
            <consortium name="The Broad Institute Genome Sequencing Center for Infectious Disease"/>
            <person name="Wu L."/>
            <person name="Ma J."/>
        </authorList>
    </citation>
    <scope>NUCLEOTIDE SEQUENCE [LARGE SCALE GENOMIC DNA]</scope>
    <source>
        <strain evidence="6">TBRC 1276</strain>
    </source>
</reference>
<dbReference type="Pfam" id="PF12840">
    <property type="entry name" value="HTH_20"/>
    <property type="match status" value="1"/>
</dbReference>
<dbReference type="InterPro" id="IPR036388">
    <property type="entry name" value="WH-like_DNA-bd_sf"/>
</dbReference>
<evidence type="ECO:0000313" key="5">
    <source>
        <dbReference type="EMBL" id="MFC4016079.1"/>
    </source>
</evidence>
<name>A0ABV8GV03_9ACTN</name>
<proteinExistence type="predicted"/>
<evidence type="ECO:0000256" key="1">
    <source>
        <dbReference type="ARBA" id="ARBA00023015"/>
    </source>
</evidence>
<keyword evidence="6" id="KW-1185">Reference proteome</keyword>
<protein>
    <submittedName>
        <fullName evidence="5">ArsR/SmtB family transcription factor</fullName>
    </submittedName>
</protein>
<keyword evidence="2" id="KW-0238">DNA-binding</keyword>
<evidence type="ECO:0000259" key="4">
    <source>
        <dbReference type="SMART" id="SM00418"/>
    </source>
</evidence>
<keyword evidence="1" id="KW-0805">Transcription regulation</keyword>
<gene>
    <name evidence="5" type="ORF">ACFOY2_53335</name>
</gene>
<dbReference type="RefSeq" id="WP_379535873.1">
    <property type="nucleotide sequence ID" value="NZ_JBHSBI010000056.1"/>
</dbReference>
<organism evidence="5 6">
    <name type="scientific">Nonomuraea purpurea</name>
    <dbReference type="NCBI Taxonomy" id="1849276"/>
    <lineage>
        <taxon>Bacteria</taxon>
        <taxon>Bacillati</taxon>
        <taxon>Actinomycetota</taxon>
        <taxon>Actinomycetes</taxon>
        <taxon>Streptosporangiales</taxon>
        <taxon>Streptosporangiaceae</taxon>
        <taxon>Nonomuraea</taxon>
    </lineage>
</organism>
<comment type="caution">
    <text evidence="5">The sequence shown here is derived from an EMBL/GenBank/DDBJ whole genome shotgun (WGS) entry which is preliminary data.</text>
</comment>
<dbReference type="SUPFAM" id="SSF46785">
    <property type="entry name" value="Winged helix' DNA-binding domain"/>
    <property type="match status" value="1"/>
</dbReference>
<dbReference type="CDD" id="cd00090">
    <property type="entry name" value="HTH_ARSR"/>
    <property type="match status" value="1"/>
</dbReference>
<dbReference type="PANTHER" id="PTHR43132:SF8">
    <property type="entry name" value="HTH-TYPE TRANSCRIPTIONAL REGULATOR KMTR"/>
    <property type="match status" value="1"/>
</dbReference>
<feature type="domain" description="HTH arsR-type" evidence="4">
    <location>
        <begin position="256"/>
        <end position="327"/>
    </location>
</feature>
<keyword evidence="3" id="KW-0804">Transcription</keyword>
<evidence type="ECO:0000313" key="6">
    <source>
        <dbReference type="Proteomes" id="UP001595851"/>
    </source>
</evidence>
<dbReference type="InterPro" id="IPR011991">
    <property type="entry name" value="ArsR-like_HTH"/>
</dbReference>
<dbReference type="InterPro" id="IPR051011">
    <property type="entry name" value="Metal_resp_trans_reg"/>
</dbReference>
<evidence type="ECO:0000256" key="2">
    <source>
        <dbReference type="ARBA" id="ARBA00023125"/>
    </source>
</evidence>
<accession>A0ABV8GV03</accession>
<dbReference type="EMBL" id="JBHSBI010000056">
    <property type="protein sequence ID" value="MFC4016079.1"/>
    <property type="molecule type" value="Genomic_DNA"/>
</dbReference>
<dbReference type="InterPro" id="IPR001845">
    <property type="entry name" value="HTH_ArsR_DNA-bd_dom"/>
</dbReference>
<dbReference type="InterPro" id="IPR036390">
    <property type="entry name" value="WH_DNA-bd_sf"/>
</dbReference>
<dbReference type="PANTHER" id="PTHR43132">
    <property type="entry name" value="ARSENICAL RESISTANCE OPERON REPRESSOR ARSR-RELATED"/>
    <property type="match status" value="1"/>
</dbReference>
<dbReference type="Gene3D" id="1.10.10.10">
    <property type="entry name" value="Winged helix-like DNA-binding domain superfamily/Winged helix DNA-binding domain"/>
    <property type="match status" value="1"/>
</dbReference>
<dbReference type="Proteomes" id="UP001595851">
    <property type="component" value="Unassembled WGS sequence"/>
</dbReference>
<dbReference type="SMART" id="SM00418">
    <property type="entry name" value="HTH_ARSR"/>
    <property type="match status" value="1"/>
</dbReference>
<sequence length="336" mass="37156">MLRIHFTTDDLAKVRLAPGPDAMWELVLSIHQLVFPAQHTPYFMPWRRRSVTALTGARLDMTARALGTLMPAADYWPDFLTPAGHIGDIEHGIETVLATPRTRLRRELVRLAATSGKPSPWLNDLSAGDARSLRHLGSALRRYHQTTISRHRTAIMTTTQADLARRVKQLAGGGVQALLRGLRPWAIWSSPVLRLRYPEDGDLHLEGRGLLLIPSFFGVHGPVLLADRSLPPVLVYPVEHPPLWRSESGEDDHVENLMGTTRATLLRLLTSRHATGALAARLNVAPSTVSRHLHALRSAGLVATARHGAQQIHQRTWLGDALLDGHAYPYQGGLEP</sequence>